<proteinExistence type="predicted"/>
<protein>
    <submittedName>
        <fullName evidence="1">Uncharacterized protein</fullName>
    </submittedName>
</protein>
<reference evidence="1" key="1">
    <citation type="submission" date="2021-05" db="EMBL/GenBank/DDBJ databases">
        <title>Comparative genomics of three Colletotrichum scovillei strains and genetic complementation revealed genes involved fungal growth and virulence on chili pepper.</title>
        <authorList>
            <person name="Hsieh D.-K."/>
            <person name="Chuang S.-C."/>
            <person name="Chen C.-Y."/>
            <person name="Chao Y.-T."/>
            <person name="Lu M.-Y.J."/>
            <person name="Lee M.-H."/>
            <person name="Shih M.-C."/>
        </authorList>
    </citation>
    <scope>NUCLEOTIDE SEQUENCE</scope>
    <source>
        <strain evidence="1">Coll-153</strain>
    </source>
</reference>
<keyword evidence="2" id="KW-1185">Reference proteome</keyword>
<dbReference type="AlphaFoldDB" id="A0A9P7R9A4"/>
<organism evidence="1 2">
    <name type="scientific">Colletotrichum scovillei</name>
    <dbReference type="NCBI Taxonomy" id="1209932"/>
    <lineage>
        <taxon>Eukaryota</taxon>
        <taxon>Fungi</taxon>
        <taxon>Dikarya</taxon>
        <taxon>Ascomycota</taxon>
        <taxon>Pezizomycotina</taxon>
        <taxon>Sordariomycetes</taxon>
        <taxon>Hypocreomycetidae</taxon>
        <taxon>Glomerellales</taxon>
        <taxon>Glomerellaceae</taxon>
        <taxon>Colletotrichum</taxon>
        <taxon>Colletotrichum acutatum species complex</taxon>
    </lineage>
</organism>
<dbReference type="Proteomes" id="UP000699042">
    <property type="component" value="Unassembled WGS sequence"/>
</dbReference>
<gene>
    <name evidence="1" type="ORF">JMJ77_000355</name>
</gene>
<dbReference type="EMBL" id="JAESDN010000003">
    <property type="protein sequence ID" value="KAG7053265.1"/>
    <property type="molecule type" value="Genomic_DNA"/>
</dbReference>
<evidence type="ECO:0000313" key="2">
    <source>
        <dbReference type="Proteomes" id="UP000699042"/>
    </source>
</evidence>
<sequence length="87" mass="9303">MLKRTRRPDAGLIRVPRVGYVPTCRCSAYSHLEGHSISHGGEAITESSNTVLAIIVAKRSALALVTALALAVLGPPRFLRFGCCATR</sequence>
<comment type="caution">
    <text evidence="1">The sequence shown here is derived from an EMBL/GenBank/DDBJ whole genome shotgun (WGS) entry which is preliminary data.</text>
</comment>
<name>A0A9P7R9A4_9PEZI</name>
<evidence type="ECO:0000313" key="1">
    <source>
        <dbReference type="EMBL" id="KAG7053265.1"/>
    </source>
</evidence>
<accession>A0A9P7R9A4</accession>